<name>A0ABT1MJQ2_9BACT</name>
<protein>
    <submittedName>
        <fullName evidence="2">DUF4199 domain-containing protein</fullName>
    </submittedName>
</protein>
<evidence type="ECO:0000313" key="2">
    <source>
        <dbReference type="EMBL" id="MCP9611466.1"/>
    </source>
</evidence>
<feature type="transmembrane region" description="Helical" evidence="1">
    <location>
        <begin position="154"/>
        <end position="173"/>
    </location>
</feature>
<accession>A0ABT1MJQ2</accession>
<sequence length="183" mass="21178">MQETDKGKTVIGYAMEYGFFLGIYFIVAFLVMTQTLRIPALSLIFDIMFISVPFVLYYLMKKYQKREPLAVRFIYLWSFGIFLFFFASLLCGLVQYIYCRFIDPYYIENMFASTLNTLETSFQGKDATEFVQAMKDGLKNGAAPTAIEMVYQSILMMVFFGSLLSIVVALFAVPRRKKLNIQK</sequence>
<evidence type="ECO:0000313" key="3">
    <source>
        <dbReference type="Proteomes" id="UP001205603"/>
    </source>
</evidence>
<keyword evidence="1" id="KW-0812">Transmembrane</keyword>
<organism evidence="2 3">
    <name type="scientific">Coprobacter tertius</name>
    <dbReference type="NCBI Taxonomy" id="2944915"/>
    <lineage>
        <taxon>Bacteria</taxon>
        <taxon>Pseudomonadati</taxon>
        <taxon>Bacteroidota</taxon>
        <taxon>Bacteroidia</taxon>
        <taxon>Bacteroidales</taxon>
        <taxon>Barnesiellaceae</taxon>
        <taxon>Coprobacter</taxon>
    </lineage>
</organism>
<dbReference type="InterPro" id="IPR025250">
    <property type="entry name" value="DUF4199"/>
</dbReference>
<keyword evidence="1" id="KW-1133">Transmembrane helix</keyword>
<reference evidence="2 3" key="1">
    <citation type="submission" date="2022-07" db="EMBL/GenBank/DDBJ databases">
        <title>Fecal culturing of patients with breast cancer.</title>
        <authorList>
            <person name="Teng N.M.Y."/>
            <person name="Kiu R."/>
            <person name="Evans R."/>
            <person name="Baker D.J."/>
            <person name="Zenner C."/>
            <person name="Robinson S.D."/>
            <person name="Hall L.J."/>
        </authorList>
    </citation>
    <scope>NUCLEOTIDE SEQUENCE [LARGE SCALE GENOMIC DNA]</scope>
    <source>
        <strain evidence="2 3">LH1063</strain>
    </source>
</reference>
<feature type="transmembrane region" description="Helical" evidence="1">
    <location>
        <begin position="72"/>
        <end position="98"/>
    </location>
</feature>
<keyword evidence="1" id="KW-0472">Membrane</keyword>
<dbReference type="Proteomes" id="UP001205603">
    <property type="component" value="Unassembled WGS sequence"/>
</dbReference>
<keyword evidence="3" id="KW-1185">Reference proteome</keyword>
<dbReference type="EMBL" id="JANDHW010000004">
    <property type="protein sequence ID" value="MCP9611466.1"/>
    <property type="molecule type" value="Genomic_DNA"/>
</dbReference>
<gene>
    <name evidence="2" type="ORF">NMU02_05110</name>
</gene>
<feature type="transmembrane region" description="Helical" evidence="1">
    <location>
        <begin position="12"/>
        <end position="32"/>
    </location>
</feature>
<dbReference type="Pfam" id="PF13858">
    <property type="entry name" value="DUF4199"/>
    <property type="match status" value="1"/>
</dbReference>
<feature type="transmembrane region" description="Helical" evidence="1">
    <location>
        <begin position="38"/>
        <end position="60"/>
    </location>
</feature>
<proteinExistence type="predicted"/>
<evidence type="ECO:0000256" key="1">
    <source>
        <dbReference type="SAM" id="Phobius"/>
    </source>
</evidence>
<dbReference type="RefSeq" id="WP_255026283.1">
    <property type="nucleotide sequence ID" value="NZ_JANDHW010000004.1"/>
</dbReference>
<comment type="caution">
    <text evidence="2">The sequence shown here is derived from an EMBL/GenBank/DDBJ whole genome shotgun (WGS) entry which is preliminary data.</text>
</comment>